<accession>A0A2P5WGQ6</accession>
<evidence type="ECO:0000313" key="2">
    <source>
        <dbReference type="Proteomes" id="UP000239757"/>
    </source>
</evidence>
<protein>
    <submittedName>
        <fullName evidence="1">Uncharacterized protein</fullName>
    </submittedName>
</protein>
<name>A0A2P5WGQ6_GOSBA</name>
<evidence type="ECO:0000313" key="1">
    <source>
        <dbReference type="EMBL" id="PPR90272.1"/>
    </source>
</evidence>
<reference evidence="1 2" key="1">
    <citation type="submission" date="2015-01" db="EMBL/GenBank/DDBJ databases">
        <title>Genome of allotetraploid Gossypium barbadense reveals genomic plasticity and fiber elongation in cotton evolution.</title>
        <authorList>
            <person name="Chen X."/>
            <person name="Liu X."/>
            <person name="Zhao B."/>
            <person name="Zheng H."/>
            <person name="Hu Y."/>
            <person name="Lu G."/>
            <person name="Yang C."/>
            <person name="Chen J."/>
            <person name="Shan C."/>
            <person name="Zhang L."/>
            <person name="Zhou Y."/>
            <person name="Wang L."/>
            <person name="Guo W."/>
            <person name="Bai Y."/>
            <person name="Ruan J."/>
            <person name="Shangguan X."/>
            <person name="Mao Y."/>
            <person name="Jiang J."/>
            <person name="Zhu Y."/>
            <person name="Lei J."/>
            <person name="Kang H."/>
            <person name="Chen S."/>
            <person name="He X."/>
            <person name="Wang R."/>
            <person name="Wang Y."/>
            <person name="Chen J."/>
            <person name="Wang L."/>
            <person name="Yu S."/>
            <person name="Wang B."/>
            <person name="Wei J."/>
            <person name="Song S."/>
            <person name="Lu X."/>
            <person name="Gao Z."/>
            <person name="Gu W."/>
            <person name="Deng X."/>
            <person name="Ma D."/>
            <person name="Wang S."/>
            <person name="Liang W."/>
            <person name="Fang L."/>
            <person name="Cai C."/>
            <person name="Zhu X."/>
            <person name="Zhou B."/>
            <person name="Zhang Y."/>
            <person name="Chen Z."/>
            <person name="Xu S."/>
            <person name="Zhu R."/>
            <person name="Wang S."/>
            <person name="Zhang T."/>
            <person name="Zhao G."/>
        </authorList>
    </citation>
    <scope>NUCLEOTIDE SEQUENCE [LARGE SCALE GENOMIC DNA]</scope>
    <source>
        <strain evidence="2">cv. Xinhai21</strain>
        <tissue evidence="1">Leaf</tissue>
    </source>
</reference>
<dbReference type="Proteomes" id="UP000239757">
    <property type="component" value="Unassembled WGS sequence"/>
</dbReference>
<dbReference type="EMBL" id="KZ667677">
    <property type="protein sequence ID" value="PPR90272.1"/>
    <property type="molecule type" value="Genomic_DNA"/>
</dbReference>
<gene>
    <name evidence="1" type="ORF">GOBAR_AA30421</name>
</gene>
<organism evidence="1 2">
    <name type="scientific">Gossypium barbadense</name>
    <name type="common">Sea Island cotton</name>
    <name type="synonym">Hibiscus barbadensis</name>
    <dbReference type="NCBI Taxonomy" id="3634"/>
    <lineage>
        <taxon>Eukaryota</taxon>
        <taxon>Viridiplantae</taxon>
        <taxon>Streptophyta</taxon>
        <taxon>Embryophyta</taxon>
        <taxon>Tracheophyta</taxon>
        <taxon>Spermatophyta</taxon>
        <taxon>Magnoliopsida</taxon>
        <taxon>eudicotyledons</taxon>
        <taxon>Gunneridae</taxon>
        <taxon>Pentapetalae</taxon>
        <taxon>rosids</taxon>
        <taxon>malvids</taxon>
        <taxon>Malvales</taxon>
        <taxon>Malvaceae</taxon>
        <taxon>Malvoideae</taxon>
        <taxon>Gossypium</taxon>
    </lineage>
</organism>
<dbReference type="AlphaFoldDB" id="A0A2P5WGQ6"/>
<sequence>MGPNVGLKVENPLPNNFKLRKTDNDLITVVFEHESKKEFGDQANLSQSKDDDEDDEVKMLVGNEVHAREGNVRETKYQDWKIFCTLKMEGASEVDIQNDASEKALMQSDGKEPDRIAGANVSDKIGDRTSIYYLLCFMLYGESLLIYYNPFGRITLPADQRLTTVNASLVI</sequence>
<proteinExistence type="predicted"/>